<dbReference type="InterPro" id="IPR010719">
    <property type="entry name" value="MnmM_MeTrfase"/>
</dbReference>
<proteinExistence type="predicted"/>
<dbReference type="PANTHER" id="PTHR35276:SF1">
    <property type="entry name" value="TRNA (MNM(5)S(2)U34)-METHYLTRANSFERASE, CHLOROPLASTIC"/>
    <property type="match status" value="1"/>
</dbReference>
<dbReference type="SUPFAM" id="SSF53335">
    <property type="entry name" value="S-adenosyl-L-methionine-dependent methyltransferases"/>
    <property type="match status" value="1"/>
</dbReference>
<dbReference type="InterPro" id="IPR029063">
    <property type="entry name" value="SAM-dependent_MTases_sf"/>
</dbReference>
<sequence>MSWRILSKRADAPMVDPTSYRITEIAKEYARQWVKAGDVVMDATLGNGWDTLLLSELTGPSGKVYAFDIQPEALGSAADLLKTSDNVEFILDSHVRLKEYVKGPLDFAMFNLGFMPGGDKSITTEADTTLQALKNTLEVLKNNKAMTICIYPGHPEGMREKDALEHYFSGLSSKSAFVLKIMTLNAANSPYCLLVIKRAGYSSESR</sequence>
<evidence type="ECO:0008006" key="3">
    <source>
        <dbReference type="Google" id="ProtNLM"/>
    </source>
</evidence>
<accession>A0A975AIU7</accession>
<dbReference type="PANTHER" id="PTHR35276">
    <property type="entry name" value="S-ADENOSYL-L-METHIONINE-DEPENDENT METHYLTRANSFERASES SUPERFAMILY PROTEIN"/>
    <property type="match status" value="1"/>
</dbReference>
<dbReference type="KEGG" id="alka:J0B03_02160"/>
<dbReference type="Pfam" id="PF06962">
    <property type="entry name" value="rRNA_methylase"/>
    <property type="match status" value="1"/>
</dbReference>
<evidence type="ECO:0000313" key="2">
    <source>
        <dbReference type="Proteomes" id="UP000663499"/>
    </source>
</evidence>
<dbReference type="Gene3D" id="3.40.50.150">
    <property type="entry name" value="Vaccinia Virus protein VP39"/>
    <property type="match status" value="1"/>
</dbReference>
<protein>
    <recommendedName>
        <fullName evidence="3">rRNA methylase</fullName>
    </recommendedName>
</protein>
<dbReference type="EMBL" id="CP071444">
    <property type="protein sequence ID" value="QSX08905.1"/>
    <property type="molecule type" value="Genomic_DNA"/>
</dbReference>
<evidence type="ECO:0000313" key="1">
    <source>
        <dbReference type="EMBL" id="QSX08905.1"/>
    </source>
</evidence>
<organism evidence="1 2">
    <name type="scientific">Alkalibacter rhizosphaerae</name>
    <dbReference type="NCBI Taxonomy" id="2815577"/>
    <lineage>
        <taxon>Bacteria</taxon>
        <taxon>Bacillati</taxon>
        <taxon>Bacillota</taxon>
        <taxon>Clostridia</taxon>
        <taxon>Eubacteriales</taxon>
        <taxon>Eubacteriaceae</taxon>
        <taxon>Alkalibacter</taxon>
    </lineage>
</organism>
<dbReference type="Proteomes" id="UP000663499">
    <property type="component" value="Chromosome"/>
</dbReference>
<gene>
    <name evidence="1" type="ORF">J0B03_02160</name>
</gene>
<dbReference type="AlphaFoldDB" id="A0A975AIU7"/>
<dbReference type="RefSeq" id="WP_207300246.1">
    <property type="nucleotide sequence ID" value="NZ_CP071444.1"/>
</dbReference>
<reference evidence="1" key="1">
    <citation type="submission" date="2021-03" db="EMBL/GenBank/DDBJ databases">
        <title>Alkalibacter marinus sp. nov., isolated from tidal flat sediment.</title>
        <authorList>
            <person name="Namirimu T."/>
            <person name="Yang J.-A."/>
            <person name="Yang S.-H."/>
            <person name="Kim Y.-J."/>
            <person name="Kwon K.K."/>
        </authorList>
    </citation>
    <scope>NUCLEOTIDE SEQUENCE</scope>
    <source>
        <strain evidence="1">ES005</strain>
    </source>
</reference>
<name>A0A975AIU7_9FIRM</name>
<keyword evidence="2" id="KW-1185">Reference proteome</keyword>